<evidence type="ECO:0000256" key="1">
    <source>
        <dbReference type="ARBA" id="ARBA00004123"/>
    </source>
</evidence>
<keyword evidence="2 3" id="KW-0175">Coiled coil</keyword>
<dbReference type="GO" id="GO:0005634">
    <property type="term" value="C:nucleus"/>
    <property type="evidence" value="ECO:0007669"/>
    <property type="project" value="UniProtKB-SubCell"/>
</dbReference>
<name>A0AAW1RAY8_9CHLO</name>
<feature type="region of interest" description="Disordered" evidence="4">
    <location>
        <begin position="959"/>
        <end position="988"/>
    </location>
</feature>
<evidence type="ECO:0000256" key="4">
    <source>
        <dbReference type="SAM" id="MobiDB-lite"/>
    </source>
</evidence>
<feature type="coiled-coil region" evidence="3">
    <location>
        <begin position="836"/>
        <end position="887"/>
    </location>
</feature>
<dbReference type="InterPro" id="IPR003395">
    <property type="entry name" value="RecF/RecN/SMC_N"/>
</dbReference>
<dbReference type="SUPFAM" id="SSF52540">
    <property type="entry name" value="P-loop containing nucleoside triphosphate hydrolases"/>
    <property type="match status" value="1"/>
</dbReference>
<comment type="caution">
    <text evidence="7">The sequence shown here is derived from an EMBL/GenBank/DDBJ whole genome shotgun (WGS) entry which is preliminary data.</text>
</comment>
<comment type="subcellular location">
    <subcellularLocation>
        <location evidence="1">Nucleus</location>
    </subcellularLocation>
</comment>
<accession>A0AAW1RAY8</accession>
<dbReference type="Gene3D" id="3.40.50.300">
    <property type="entry name" value="P-loop containing nucleotide triphosphate hydrolases"/>
    <property type="match status" value="2"/>
</dbReference>
<evidence type="ECO:0000313" key="8">
    <source>
        <dbReference type="Proteomes" id="UP001438707"/>
    </source>
</evidence>
<evidence type="ECO:0000256" key="2">
    <source>
        <dbReference type="ARBA" id="ARBA00023054"/>
    </source>
</evidence>
<dbReference type="InterPro" id="IPR010935">
    <property type="entry name" value="SMC_hinge"/>
</dbReference>
<protein>
    <recommendedName>
        <fullName evidence="9">Structural maintenance of chromosomes protein</fullName>
    </recommendedName>
</protein>
<dbReference type="PANTHER" id="PTHR18937">
    <property type="entry name" value="STRUCTURAL MAINTENANCE OF CHROMOSOMES SMC FAMILY MEMBER"/>
    <property type="match status" value="1"/>
</dbReference>
<dbReference type="GO" id="GO:0005524">
    <property type="term" value="F:ATP binding"/>
    <property type="evidence" value="ECO:0007669"/>
    <property type="project" value="InterPro"/>
</dbReference>
<proteinExistence type="predicted"/>
<feature type="coiled-coil region" evidence="3">
    <location>
        <begin position="359"/>
        <end position="386"/>
    </location>
</feature>
<sequence length="1223" mass="134393">MPFARSDPCPDHSDLVRSAPCLQELELSGFKSYAQSVSIGPFTSRLTCIVGSNGTGKSVIGQALAFVLGGQCSLPHLQEGLSAKCLTAAGCRIAMVKAGLRLQDGQSMKICRSVSGHHETLEVQMQADELKKCSQAHLQQLLGDIPCCPAELSRSIVFQSRQSIAVQHPKELGAHLQLLTGSHAFQLRLADVRRCIHLLAGQLMSLTDEQASLLADRQKLAPEIARWKAWEADMNRHHLRQSRLLRLRLTEQESSIKTISPQVAKQRKVHRKAAALLKTISDAAAVHKAELSKHQKTEHKMILHIKGIEQQLAQVQAKEGRLMAQIKAMQRRRSQTRSRLQAVSTADNTTEAEHLRCSLQQRQADLSSCEAACKQAETNVQQLCAKGSENVLQARRLQLELKALEAQHTAAAHHSEMRAAAQAKQHEELSALQCQELQMKEQAAIEHDRLQAAYKQKQGILESVRKLKDDQRAIEDQISHLTAIQQELRDESRVMADASTTKAHRKQSSLEQAVRTLTLASQAGQLPGVLYGRLHSVIRLKSISSAEPVNSVLHEICRMASCLIVEDRQTAQAVVAYFQEHSIGIVTCKIASEMRAAAGSQKRNGLQGSVPLLSLLEMVPAAEAAACVITRMLQNWFLVPDAAGAEKLLRQTKQDSHYTGSNFVTSLGEIFKADGEVICGMASSVSPAFNICVDTSVPGKVAPERAQGWSQDCQKRANDIDQRLHTLSKQLAQLQEQLKACNDSIHQQNISLAGCQQQCQDSRKHQDEHKQKASMAAHEQRSLQAALDSATDEDLEGMKSTLSQKQKELHDICSSSSEGRALLKAQSAAAESDHALVALKADIAARQKSLRDAERKQAAVTRQTQELEALQTGLANLEGQHNEAHQLIGTKAAEVSELSLQLHKKQARTKSAAAGQQAHDRKLERAQAAEQQQMKTLHNFQQSLAAFMAAAETSKQKLKAAEGHLGSKDAVVSTDPGDSNEDDEYDENDDLEAALEELEEASEQLQARMKQIDTAALRADMEAMQRSAQVTKELQSAQEEIAIQQSLAESLEVQQYSCFHEAMQLVNARLTQVYQQLSGQDADAICMYAEDKALAFSQGVTVNVRPAGQRWRSFGMLSGGQQALATLSLSFALQAAFPSPFYFFDEIDSAMDTAAVTRVADYLCKQQLSSQYIVVTHKQQMYARAPCLLGVYTAFKSSATVMLHSAQDSEHEARGNETRMAEV</sequence>
<dbReference type="SUPFAM" id="SSF75553">
    <property type="entry name" value="Smc hinge domain"/>
    <property type="match status" value="1"/>
</dbReference>
<organism evidence="7 8">
    <name type="scientific">Apatococcus lobatus</name>
    <dbReference type="NCBI Taxonomy" id="904363"/>
    <lineage>
        <taxon>Eukaryota</taxon>
        <taxon>Viridiplantae</taxon>
        <taxon>Chlorophyta</taxon>
        <taxon>core chlorophytes</taxon>
        <taxon>Trebouxiophyceae</taxon>
        <taxon>Chlorellales</taxon>
        <taxon>Chlorellaceae</taxon>
        <taxon>Apatococcus</taxon>
    </lineage>
</organism>
<feature type="region of interest" description="Disordered" evidence="4">
    <location>
        <begin position="906"/>
        <end position="929"/>
    </location>
</feature>
<feature type="domain" description="RecF/RecN/SMC N-terminal" evidence="5">
    <location>
        <begin position="802"/>
        <end position="1193"/>
    </location>
</feature>
<dbReference type="GO" id="GO:0051276">
    <property type="term" value="P:chromosome organization"/>
    <property type="evidence" value="ECO:0007669"/>
    <property type="project" value="InterPro"/>
</dbReference>
<evidence type="ECO:0000256" key="3">
    <source>
        <dbReference type="SAM" id="Coils"/>
    </source>
</evidence>
<evidence type="ECO:0000259" key="5">
    <source>
        <dbReference type="Pfam" id="PF02463"/>
    </source>
</evidence>
<dbReference type="InterPro" id="IPR027417">
    <property type="entry name" value="P-loop_NTPase"/>
</dbReference>
<feature type="domain" description="SMC hinge" evidence="6">
    <location>
        <begin position="560"/>
        <end position="648"/>
    </location>
</feature>
<evidence type="ECO:0000259" key="6">
    <source>
        <dbReference type="Pfam" id="PF06470"/>
    </source>
</evidence>
<feature type="compositionally biased region" description="Basic and acidic residues" evidence="4">
    <location>
        <begin position="918"/>
        <end position="927"/>
    </location>
</feature>
<dbReference type="InterPro" id="IPR036277">
    <property type="entry name" value="SMC_hinge_sf"/>
</dbReference>
<dbReference type="Pfam" id="PF06470">
    <property type="entry name" value="SMC_hinge"/>
    <property type="match status" value="1"/>
</dbReference>
<feature type="region of interest" description="Disordered" evidence="4">
    <location>
        <begin position="764"/>
        <end position="795"/>
    </location>
</feature>
<dbReference type="Proteomes" id="UP001438707">
    <property type="component" value="Unassembled WGS sequence"/>
</dbReference>
<dbReference type="Pfam" id="PF02463">
    <property type="entry name" value="SMC_N"/>
    <property type="match status" value="2"/>
</dbReference>
<feature type="coiled-coil region" evidence="3">
    <location>
        <begin position="717"/>
        <end position="751"/>
    </location>
</feature>
<gene>
    <name evidence="7" type="ORF">WJX74_007025</name>
</gene>
<dbReference type="AlphaFoldDB" id="A0AAW1RAY8"/>
<evidence type="ECO:0000313" key="7">
    <source>
        <dbReference type="EMBL" id="KAK9831195.1"/>
    </source>
</evidence>
<feature type="domain" description="RecF/RecN/SMC N-terminal" evidence="5">
    <location>
        <begin position="22"/>
        <end position="73"/>
    </location>
</feature>
<reference evidence="7 8" key="1">
    <citation type="journal article" date="2024" name="Nat. Commun.">
        <title>Phylogenomics reveals the evolutionary origins of lichenization in chlorophyte algae.</title>
        <authorList>
            <person name="Puginier C."/>
            <person name="Libourel C."/>
            <person name="Otte J."/>
            <person name="Skaloud P."/>
            <person name="Haon M."/>
            <person name="Grisel S."/>
            <person name="Petersen M."/>
            <person name="Berrin J.G."/>
            <person name="Delaux P.M."/>
            <person name="Dal Grande F."/>
            <person name="Keller J."/>
        </authorList>
    </citation>
    <scope>NUCLEOTIDE SEQUENCE [LARGE SCALE GENOMIC DNA]</scope>
    <source>
        <strain evidence="7 8">SAG 2145</strain>
    </source>
</reference>
<dbReference type="EMBL" id="JALJOS010000014">
    <property type="protein sequence ID" value="KAK9831195.1"/>
    <property type="molecule type" value="Genomic_DNA"/>
</dbReference>
<dbReference type="GO" id="GO:0005694">
    <property type="term" value="C:chromosome"/>
    <property type="evidence" value="ECO:0007669"/>
    <property type="project" value="InterPro"/>
</dbReference>
<feature type="compositionally biased region" description="Acidic residues" evidence="4">
    <location>
        <begin position="978"/>
        <end position="988"/>
    </location>
</feature>
<keyword evidence="8" id="KW-1185">Reference proteome</keyword>
<evidence type="ECO:0008006" key="9">
    <source>
        <dbReference type="Google" id="ProtNLM"/>
    </source>
</evidence>